<dbReference type="InterPro" id="IPR036869">
    <property type="entry name" value="J_dom_sf"/>
</dbReference>
<evidence type="ECO:0000313" key="4">
    <source>
        <dbReference type="EMBL" id="MFC0679113.1"/>
    </source>
</evidence>
<comment type="caution">
    <text evidence="4">The sequence shown here is derived from an EMBL/GenBank/DDBJ whole genome shotgun (WGS) entry which is preliminary data.</text>
</comment>
<dbReference type="SUPFAM" id="SSF46565">
    <property type="entry name" value="Chaperone J-domain"/>
    <property type="match status" value="1"/>
</dbReference>
<dbReference type="RefSeq" id="WP_386669533.1">
    <property type="nucleotide sequence ID" value="NZ_JBHLTG010000003.1"/>
</dbReference>
<name>A0ABV6RQ62_9GAMM</name>
<sequence>MTPDFSLVYSQLDLPPDCSLEEFRSAYMRRIAELHPDRRGSEPASAEAQATLRELVSTYVAVTRFHRRYGRMPGASPRSSGNHAFNPMMTAMRPALQIPVASSNETTEKPSKATARLVVIIVVLGLLLAFWEITRLLATR</sequence>
<keyword evidence="5" id="KW-1185">Reference proteome</keyword>
<dbReference type="Proteomes" id="UP001589896">
    <property type="component" value="Unassembled WGS sequence"/>
</dbReference>
<accession>A0ABV6RQ62</accession>
<keyword evidence="1" id="KW-0143">Chaperone</keyword>
<keyword evidence="2" id="KW-0812">Transmembrane</keyword>
<dbReference type="EMBL" id="JBHLTG010000003">
    <property type="protein sequence ID" value="MFC0679113.1"/>
    <property type="molecule type" value="Genomic_DNA"/>
</dbReference>
<feature type="domain" description="J" evidence="3">
    <location>
        <begin position="7"/>
        <end position="73"/>
    </location>
</feature>
<dbReference type="InterPro" id="IPR001623">
    <property type="entry name" value="DnaJ_domain"/>
</dbReference>
<keyword evidence="2" id="KW-0472">Membrane</keyword>
<evidence type="ECO:0000313" key="5">
    <source>
        <dbReference type="Proteomes" id="UP001589896"/>
    </source>
</evidence>
<protein>
    <submittedName>
        <fullName evidence="4">J domain-containing protein</fullName>
    </submittedName>
</protein>
<evidence type="ECO:0000256" key="2">
    <source>
        <dbReference type="SAM" id="Phobius"/>
    </source>
</evidence>
<reference evidence="4 5" key="1">
    <citation type="submission" date="2024-09" db="EMBL/GenBank/DDBJ databases">
        <authorList>
            <person name="Sun Q."/>
            <person name="Mori K."/>
        </authorList>
    </citation>
    <scope>NUCLEOTIDE SEQUENCE [LARGE SCALE GENOMIC DNA]</scope>
    <source>
        <strain evidence="4 5">KCTC 23076</strain>
    </source>
</reference>
<evidence type="ECO:0000259" key="3">
    <source>
        <dbReference type="PROSITE" id="PS50076"/>
    </source>
</evidence>
<dbReference type="CDD" id="cd06257">
    <property type="entry name" value="DnaJ"/>
    <property type="match status" value="1"/>
</dbReference>
<gene>
    <name evidence="4" type="ORF">ACFFGH_14830</name>
</gene>
<feature type="transmembrane region" description="Helical" evidence="2">
    <location>
        <begin position="117"/>
        <end position="138"/>
    </location>
</feature>
<proteinExistence type="predicted"/>
<evidence type="ECO:0000256" key="1">
    <source>
        <dbReference type="ARBA" id="ARBA00023186"/>
    </source>
</evidence>
<dbReference type="PROSITE" id="PS50076">
    <property type="entry name" value="DNAJ_2"/>
    <property type="match status" value="1"/>
</dbReference>
<dbReference type="Gene3D" id="1.10.287.110">
    <property type="entry name" value="DnaJ domain"/>
    <property type="match status" value="1"/>
</dbReference>
<keyword evidence="2" id="KW-1133">Transmembrane helix</keyword>
<organism evidence="4 5">
    <name type="scientific">Lysobacter korlensis</name>
    <dbReference type="NCBI Taxonomy" id="553636"/>
    <lineage>
        <taxon>Bacteria</taxon>
        <taxon>Pseudomonadati</taxon>
        <taxon>Pseudomonadota</taxon>
        <taxon>Gammaproteobacteria</taxon>
        <taxon>Lysobacterales</taxon>
        <taxon>Lysobacteraceae</taxon>
        <taxon>Lysobacter</taxon>
    </lineage>
</organism>